<dbReference type="AlphaFoldDB" id="S7ZMJ2"/>
<sequence>MLRDESSGLGSWLMAGYHHRSHQMGTKPEEHLKTRWSGHSFSEAPSGLLTDDLNCLNYSDRFTILLLLPTLFYFSAFLPPTISSSSASSSSST</sequence>
<reference evidence="1 2" key="1">
    <citation type="journal article" date="2013" name="PLoS ONE">
        <title>Genomic and secretomic analyses reveal unique features of the lignocellulolytic enzyme system of Penicillium decumbens.</title>
        <authorList>
            <person name="Liu G."/>
            <person name="Zhang L."/>
            <person name="Wei X."/>
            <person name="Zou G."/>
            <person name="Qin Y."/>
            <person name="Ma L."/>
            <person name="Li J."/>
            <person name="Zheng H."/>
            <person name="Wang S."/>
            <person name="Wang C."/>
            <person name="Xun L."/>
            <person name="Zhao G.-P."/>
            <person name="Zhou Z."/>
            <person name="Qu Y."/>
        </authorList>
    </citation>
    <scope>NUCLEOTIDE SEQUENCE [LARGE SCALE GENOMIC DNA]</scope>
    <source>
        <strain evidence="2">114-2 / CGMCC 5302</strain>
    </source>
</reference>
<dbReference type="HOGENOM" id="CLU_2400371_0_0_1"/>
<organism evidence="1 2">
    <name type="scientific">Penicillium oxalicum (strain 114-2 / CGMCC 5302)</name>
    <name type="common">Penicillium decumbens</name>
    <dbReference type="NCBI Taxonomy" id="933388"/>
    <lineage>
        <taxon>Eukaryota</taxon>
        <taxon>Fungi</taxon>
        <taxon>Dikarya</taxon>
        <taxon>Ascomycota</taxon>
        <taxon>Pezizomycotina</taxon>
        <taxon>Eurotiomycetes</taxon>
        <taxon>Eurotiomycetidae</taxon>
        <taxon>Eurotiales</taxon>
        <taxon>Aspergillaceae</taxon>
        <taxon>Penicillium</taxon>
    </lineage>
</organism>
<evidence type="ECO:0000313" key="1">
    <source>
        <dbReference type="EMBL" id="EPS29886.1"/>
    </source>
</evidence>
<accession>S7ZMJ2</accession>
<proteinExistence type="predicted"/>
<keyword evidence="2" id="KW-1185">Reference proteome</keyword>
<gene>
    <name evidence="1" type="ORF">PDE_04836</name>
</gene>
<dbReference type="EMBL" id="KB644412">
    <property type="protein sequence ID" value="EPS29886.1"/>
    <property type="molecule type" value="Genomic_DNA"/>
</dbReference>
<protein>
    <submittedName>
        <fullName evidence="1">Uncharacterized protein</fullName>
    </submittedName>
</protein>
<dbReference type="Proteomes" id="UP000019376">
    <property type="component" value="Unassembled WGS sequence"/>
</dbReference>
<evidence type="ECO:0000313" key="2">
    <source>
        <dbReference type="Proteomes" id="UP000019376"/>
    </source>
</evidence>
<name>S7ZMJ2_PENO1</name>